<organism evidence="1">
    <name type="scientific">Arion vulgaris</name>
    <dbReference type="NCBI Taxonomy" id="1028688"/>
    <lineage>
        <taxon>Eukaryota</taxon>
        <taxon>Metazoa</taxon>
        <taxon>Spiralia</taxon>
        <taxon>Lophotrochozoa</taxon>
        <taxon>Mollusca</taxon>
        <taxon>Gastropoda</taxon>
        <taxon>Heterobranchia</taxon>
        <taxon>Euthyneura</taxon>
        <taxon>Panpulmonata</taxon>
        <taxon>Eupulmonata</taxon>
        <taxon>Stylommatophora</taxon>
        <taxon>Helicina</taxon>
        <taxon>Arionoidea</taxon>
        <taxon>Arionidae</taxon>
        <taxon>Arion</taxon>
    </lineage>
</organism>
<accession>A0A0B7C3K1</accession>
<dbReference type="AlphaFoldDB" id="A0A0B7C3K1"/>
<evidence type="ECO:0000313" key="1">
    <source>
        <dbReference type="EMBL" id="CEK99216.1"/>
    </source>
</evidence>
<sequence length="96" mass="11371">TKTHTCSNSEHWEKLDEELRLLDSVCDIREEWMTNTCHQKKTAHESYDSSSSYKITNTNIVDCDPSFLDLLFYSFYLPTFIDGPILIYKDFHNQVR</sequence>
<gene>
    <name evidence="1" type="primary">ORF220718</name>
</gene>
<reference evidence="1" key="1">
    <citation type="submission" date="2014-12" db="EMBL/GenBank/DDBJ databases">
        <title>Insight into the proteome of Arion vulgaris.</title>
        <authorList>
            <person name="Aradska J."/>
            <person name="Bulat T."/>
            <person name="Smidak R."/>
            <person name="Sarate P."/>
            <person name="Gangsoo J."/>
            <person name="Sialana F."/>
            <person name="Bilban M."/>
            <person name="Lubec G."/>
        </authorList>
    </citation>
    <scope>NUCLEOTIDE SEQUENCE</scope>
    <source>
        <tissue evidence="1">Skin</tissue>
    </source>
</reference>
<name>A0A0B7C3K1_9EUPU</name>
<feature type="non-terminal residue" evidence="1">
    <location>
        <position position="1"/>
    </location>
</feature>
<dbReference type="EMBL" id="HACG01052345">
    <property type="protein sequence ID" value="CEK99216.1"/>
    <property type="molecule type" value="Transcribed_RNA"/>
</dbReference>
<feature type="non-terminal residue" evidence="1">
    <location>
        <position position="96"/>
    </location>
</feature>
<proteinExistence type="predicted"/>
<protein>
    <submittedName>
        <fullName evidence="1">Uncharacterized protein</fullName>
    </submittedName>
</protein>